<evidence type="ECO:0000256" key="5">
    <source>
        <dbReference type="SAM" id="MobiDB-lite"/>
    </source>
</evidence>
<evidence type="ECO:0000256" key="1">
    <source>
        <dbReference type="ARBA" id="ARBA00004498"/>
    </source>
</evidence>
<keyword evidence="4" id="KW-0732">Signal</keyword>
<dbReference type="SMART" id="SM00110">
    <property type="entry name" value="C1Q"/>
    <property type="match status" value="1"/>
</dbReference>
<evidence type="ECO:0000256" key="4">
    <source>
        <dbReference type="ARBA" id="ARBA00022729"/>
    </source>
</evidence>
<proteinExistence type="predicted"/>
<dbReference type="InterPro" id="IPR001073">
    <property type="entry name" value="C1q_dom"/>
</dbReference>
<dbReference type="AlphaFoldDB" id="A0A3Q3WJZ5"/>
<evidence type="ECO:0000256" key="3">
    <source>
        <dbReference type="ARBA" id="ARBA00022530"/>
    </source>
</evidence>
<name>A0A3Q3WJZ5_MOLML</name>
<keyword evidence="2" id="KW-0964">Secreted</keyword>
<dbReference type="Proteomes" id="UP000261620">
    <property type="component" value="Unplaced"/>
</dbReference>
<reference evidence="7" key="2">
    <citation type="submission" date="2025-09" db="UniProtKB">
        <authorList>
            <consortium name="Ensembl"/>
        </authorList>
    </citation>
    <scope>IDENTIFICATION</scope>
</reference>
<dbReference type="Ensembl" id="ENSMMOT00000018304.1">
    <property type="protein sequence ID" value="ENSMMOP00000018011.1"/>
    <property type="gene ID" value="ENSMMOG00000013662.1"/>
</dbReference>
<dbReference type="PANTHER" id="PTHR15427">
    <property type="entry name" value="EMILIN ELASTIN MICROFIBRIL INTERFACE-LOCATED PROTEIN ELASTIN MICROFIBRIL INTERFACER"/>
    <property type="match status" value="1"/>
</dbReference>
<feature type="region of interest" description="Disordered" evidence="5">
    <location>
        <begin position="1"/>
        <end position="91"/>
    </location>
</feature>
<evidence type="ECO:0000259" key="6">
    <source>
        <dbReference type="PROSITE" id="PS50871"/>
    </source>
</evidence>
<sequence>HVGPVVSQHCGNSGIPGIPGSHGHNGLDGPKGEKGEPGEAGEPVRGQKGTPGQMGPPGRPGLKGDPGLKGSRGSLGEPGIKGSPFNPSNQQASFFSHKWENSQSQELDTAMNFNRAILPDLDARFQGQQLTNGTFTCVIKGIYFFSYHVSARSRVCLKLMKRTDSHVTLCDTADGYLVTSGSAVLELAPGDTVSLQAIIYNTIVVSQTSTSHIFTGFLIFPTA</sequence>
<evidence type="ECO:0000256" key="2">
    <source>
        <dbReference type="ARBA" id="ARBA00022525"/>
    </source>
</evidence>
<dbReference type="InterPro" id="IPR008160">
    <property type="entry name" value="Collagen"/>
</dbReference>
<dbReference type="STRING" id="94237.ENSMMOP00000018011"/>
<dbReference type="OMA" id="CDTSEGF"/>
<evidence type="ECO:0000313" key="8">
    <source>
        <dbReference type="Proteomes" id="UP000261620"/>
    </source>
</evidence>
<protein>
    <recommendedName>
        <fullName evidence="6">C1q domain-containing protein</fullName>
    </recommendedName>
</protein>
<dbReference type="PROSITE" id="PS50871">
    <property type="entry name" value="C1Q"/>
    <property type="match status" value="1"/>
</dbReference>
<dbReference type="SUPFAM" id="SSF49842">
    <property type="entry name" value="TNF-like"/>
    <property type="match status" value="1"/>
</dbReference>
<keyword evidence="3" id="KW-0272">Extracellular matrix</keyword>
<dbReference type="InterPro" id="IPR008983">
    <property type="entry name" value="Tumour_necrosis_fac-like_dom"/>
</dbReference>
<comment type="subcellular location">
    <subcellularLocation>
        <location evidence="1">Secreted</location>
        <location evidence="1">Extracellular space</location>
        <location evidence="1">Extracellular matrix</location>
    </subcellularLocation>
</comment>
<organism evidence="7 8">
    <name type="scientific">Mola mola</name>
    <name type="common">Ocean sunfish</name>
    <name type="synonym">Tetraodon mola</name>
    <dbReference type="NCBI Taxonomy" id="94237"/>
    <lineage>
        <taxon>Eukaryota</taxon>
        <taxon>Metazoa</taxon>
        <taxon>Chordata</taxon>
        <taxon>Craniata</taxon>
        <taxon>Vertebrata</taxon>
        <taxon>Euteleostomi</taxon>
        <taxon>Actinopterygii</taxon>
        <taxon>Neopterygii</taxon>
        <taxon>Teleostei</taxon>
        <taxon>Neoteleostei</taxon>
        <taxon>Acanthomorphata</taxon>
        <taxon>Eupercaria</taxon>
        <taxon>Tetraodontiformes</taxon>
        <taxon>Molidae</taxon>
        <taxon>Mola</taxon>
    </lineage>
</organism>
<evidence type="ECO:0000313" key="7">
    <source>
        <dbReference type="Ensembl" id="ENSMMOP00000018011.1"/>
    </source>
</evidence>
<feature type="domain" description="C1q" evidence="6">
    <location>
        <begin position="88"/>
        <end position="223"/>
    </location>
</feature>
<dbReference type="InterPro" id="IPR050392">
    <property type="entry name" value="Collagen/C1q_domain"/>
</dbReference>
<dbReference type="PANTHER" id="PTHR15427:SF43">
    <property type="entry name" value="COMPLEMENT COMPONENT 1, Q SUBCOMPONENT, B CHAIN PRECURSOR"/>
    <property type="match status" value="1"/>
</dbReference>
<dbReference type="Pfam" id="PF01391">
    <property type="entry name" value="Collagen"/>
    <property type="match status" value="1"/>
</dbReference>
<dbReference type="Gene3D" id="2.60.120.40">
    <property type="match status" value="1"/>
</dbReference>
<accession>A0A3Q3WJZ5</accession>
<reference evidence="7" key="1">
    <citation type="submission" date="2025-08" db="UniProtKB">
        <authorList>
            <consortium name="Ensembl"/>
        </authorList>
    </citation>
    <scope>IDENTIFICATION</scope>
</reference>
<dbReference type="Pfam" id="PF00386">
    <property type="entry name" value="C1q"/>
    <property type="match status" value="1"/>
</dbReference>
<dbReference type="PRINTS" id="PR00007">
    <property type="entry name" value="COMPLEMNTC1Q"/>
</dbReference>
<keyword evidence="8" id="KW-1185">Reference proteome</keyword>